<sequence>MRVGETYGLPEWWFSFGAVVDSRGAKVGLTDDGGGGGGGGGSLLYSVGGGGGGDGGEGSFLYDGDCGGQGRGLYGGDADRRSSDGVGAKQGIQAKVPWFLSFLLTTTRTDKLVA</sequence>
<evidence type="ECO:0000313" key="1">
    <source>
        <dbReference type="EMBL" id="KAA3458533.1"/>
    </source>
</evidence>
<name>A0A5B6UMF7_9ROSI</name>
<dbReference type="EMBL" id="SMMG02000010">
    <property type="protein sequence ID" value="KAA3458533.1"/>
    <property type="molecule type" value="Genomic_DNA"/>
</dbReference>
<accession>A0A5B6UMF7</accession>
<dbReference type="OrthoDB" id="10266018at2759"/>
<evidence type="ECO:0000313" key="2">
    <source>
        <dbReference type="Proteomes" id="UP000325315"/>
    </source>
</evidence>
<dbReference type="AlphaFoldDB" id="A0A5B6UMF7"/>
<comment type="caution">
    <text evidence="1">The sequence shown here is derived from an EMBL/GenBank/DDBJ whole genome shotgun (WGS) entry which is preliminary data.</text>
</comment>
<proteinExistence type="predicted"/>
<keyword evidence="2" id="KW-1185">Reference proteome</keyword>
<gene>
    <name evidence="1" type="ORF">EPI10_013139</name>
</gene>
<dbReference type="Proteomes" id="UP000325315">
    <property type="component" value="Unassembled WGS sequence"/>
</dbReference>
<reference evidence="2" key="1">
    <citation type="journal article" date="2019" name="Plant Biotechnol. J.">
        <title>Genome sequencing of the Australian wild diploid species Gossypium australe highlights disease resistance and delayed gland morphogenesis.</title>
        <authorList>
            <person name="Cai Y."/>
            <person name="Cai X."/>
            <person name="Wang Q."/>
            <person name="Wang P."/>
            <person name="Zhang Y."/>
            <person name="Cai C."/>
            <person name="Xu Y."/>
            <person name="Wang K."/>
            <person name="Zhou Z."/>
            <person name="Wang C."/>
            <person name="Geng S."/>
            <person name="Li B."/>
            <person name="Dong Q."/>
            <person name="Hou Y."/>
            <person name="Wang H."/>
            <person name="Ai P."/>
            <person name="Liu Z."/>
            <person name="Yi F."/>
            <person name="Sun M."/>
            <person name="An G."/>
            <person name="Cheng J."/>
            <person name="Zhang Y."/>
            <person name="Shi Q."/>
            <person name="Xie Y."/>
            <person name="Shi X."/>
            <person name="Chang Y."/>
            <person name="Huang F."/>
            <person name="Chen Y."/>
            <person name="Hong S."/>
            <person name="Mi L."/>
            <person name="Sun Q."/>
            <person name="Zhang L."/>
            <person name="Zhou B."/>
            <person name="Peng R."/>
            <person name="Zhang X."/>
            <person name="Liu F."/>
        </authorList>
    </citation>
    <scope>NUCLEOTIDE SEQUENCE [LARGE SCALE GENOMIC DNA]</scope>
    <source>
        <strain evidence="2">cv. PA1801</strain>
    </source>
</reference>
<protein>
    <submittedName>
        <fullName evidence="1">Cyclin-C1-2-like</fullName>
    </submittedName>
</protein>
<organism evidence="1 2">
    <name type="scientific">Gossypium australe</name>
    <dbReference type="NCBI Taxonomy" id="47621"/>
    <lineage>
        <taxon>Eukaryota</taxon>
        <taxon>Viridiplantae</taxon>
        <taxon>Streptophyta</taxon>
        <taxon>Embryophyta</taxon>
        <taxon>Tracheophyta</taxon>
        <taxon>Spermatophyta</taxon>
        <taxon>Magnoliopsida</taxon>
        <taxon>eudicotyledons</taxon>
        <taxon>Gunneridae</taxon>
        <taxon>Pentapetalae</taxon>
        <taxon>rosids</taxon>
        <taxon>malvids</taxon>
        <taxon>Malvales</taxon>
        <taxon>Malvaceae</taxon>
        <taxon>Malvoideae</taxon>
        <taxon>Gossypium</taxon>
    </lineage>
</organism>